<protein>
    <submittedName>
        <fullName evidence="4">Uncharacterized protein</fullName>
    </submittedName>
</protein>
<feature type="region of interest" description="Disordered" evidence="2">
    <location>
        <begin position="233"/>
        <end position="283"/>
    </location>
</feature>
<dbReference type="Gene3D" id="1.25.40.10">
    <property type="entry name" value="Tetratricopeptide repeat domain"/>
    <property type="match status" value="1"/>
</dbReference>
<dbReference type="PROSITE" id="PS50005">
    <property type="entry name" value="TPR"/>
    <property type="match status" value="1"/>
</dbReference>
<keyword evidence="1" id="KW-0802">TPR repeat</keyword>
<reference evidence="4 5" key="1">
    <citation type="submission" date="2019-02" db="EMBL/GenBank/DDBJ databases">
        <title>Deep-cultivation of Planctomycetes and their phenomic and genomic characterization uncovers novel biology.</title>
        <authorList>
            <person name="Wiegand S."/>
            <person name="Jogler M."/>
            <person name="Boedeker C."/>
            <person name="Pinto D."/>
            <person name="Vollmers J."/>
            <person name="Rivas-Marin E."/>
            <person name="Kohn T."/>
            <person name="Peeters S.H."/>
            <person name="Heuer A."/>
            <person name="Rast P."/>
            <person name="Oberbeckmann S."/>
            <person name="Bunk B."/>
            <person name="Jeske O."/>
            <person name="Meyerdierks A."/>
            <person name="Storesund J.E."/>
            <person name="Kallscheuer N."/>
            <person name="Luecker S."/>
            <person name="Lage O.M."/>
            <person name="Pohl T."/>
            <person name="Merkel B.J."/>
            <person name="Hornburger P."/>
            <person name="Mueller R.-W."/>
            <person name="Bruemmer F."/>
            <person name="Labrenz M."/>
            <person name="Spormann A.M."/>
            <person name="Op den Camp H."/>
            <person name="Overmann J."/>
            <person name="Amann R."/>
            <person name="Jetten M.S.M."/>
            <person name="Mascher T."/>
            <person name="Medema M.H."/>
            <person name="Devos D.P."/>
            <person name="Kaster A.-K."/>
            <person name="Ovreas L."/>
            <person name="Rohde M."/>
            <person name="Galperin M.Y."/>
            <person name="Jogler C."/>
        </authorList>
    </citation>
    <scope>NUCLEOTIDE SEQUENCE [LARGE SCALE GENOMIC DNA]</scope>
    <source>
        <strain evidence="4 5">K23_9</strain>
    </source>
</reference>
<dbReference type="SUPFAM" id="SSF48452">
    <property type="entry name" value="TPR-like"/>
    <property type="match status" value="1"/>
</dbReference>
<feature type="compositionally biased region" description="Polar residues" evidence="2">
    <location>
        <begin position="61"/>
        <end position="78"/>
    </location>
</feature>
<feature type="compositionally biased region" description="Polar residues" evidence="2">
    <location>
        <begin position="248"/>
        <end position="259"/>
    </location>
</feature>
<feature type="signal peptide" evidence="3">
    <location>
        <begin position="1"/>
        <end position="33"/>
    </location>
</feature>
<dbReference type="EMBL" id="CP036526">
    <property type="protein sequence ID" value="QDT08645.1"/>
    <property type="molecule type" value="Genomic_DNA"/>
</dbReference>
<evidence type="ECO:0000313" key="4">
    <source>
        <dbReference type="EMBL" id="QDT08645.1"/>
    </source>
</evidence>
<dbReference type="InterPro" id="IPR011990">
    <property type="entry name" value="TPR-like_helical_dom_sf"/>
</dbReference>
<dbReference type="Proteomes" id="UP000319817">
    <property type="component" value="Chromosome"/>
</dbReference>
<feature type="compositionally biased region" description="Polar residues" evidence="2">
    <location>
        <begin position="153"/>
        <end position="166"/>
    </location>
</feature>
<dbReference type="OrthoDB" id="241124at2"/>
<name>A0A517NND5_9BACT</name>
<sequence length="584" mass="63088" precursor="true">MDELRFKQRGIKARSLRRLALFAAINCSLIAPAGSWCRADDPQELTQNLRGLLAEGWASEPTLSEHTSSEPTSSNKVQPETLPAPAPISMSSQGANRLKPITIDAAEDISAFAHRELSSTLSYGDIPARTIFDKTDPPSVPAYELPLLPPPSENASPRSLRLSDQQSGDRKTSSLAFTMPESLTTKPESVERGISAGNHRQSSDNVALQELSFDRLKSHALRSIASEQGFGLLGKNTTSQLPERRYSPTKSPRSQSAAKTVSRRKQDARHADVPGGGTMSGKTIHASKLGEIAAVQLQDAQGRLRRGATHGAKQLAIGALQNLVALQDVRQGDNRNAQHLDTALTAIRESEDFSGKFGTVDQRVLQRLVVAHRTSVLKGRDLSHVSAMRATESYLAIAREEIVKATASIGLASDALVLLGRIEATIADPSDPRGGAVALSLQQAAVEVDPANSRAWLELGTTMMNEGLLQESVEILSRSVELQPSRRGYETLLTVASHLQDAGTVQRCQVALKNPSLNKQIPVRKIDQEAFAALYKPTNSIARNATSDKPASPAVSQPVEAKPVSTKTKKFGLLRSWMMPKKSR</sequence>
<dbReference type="AlphaFoldDB" id="A0A517NND5"/>
<keyword evidence="5" id="KW-1185">Reference proteome</keyword>
<feature type="region of interest" description="Disordered" evidence="2">
    <location>
        <begin position="132"/>
        <end position="177"/>
    </location>
</feature>
<evidence type="ECO:0000256" key="3">
    <source>
        <dbReference type="SAM" id="SignalP"/>
    </source>
</evidence>
<dbReference type="RefSeq" id="WP_145416155.1">
    <property type="nucleotide sequence ID" value="NZ_CP036526.1"/>
</dbReference>
<proteinExistence type="predicted"/>
<gene>
    <name evidence="4" type="ORF">K239x_05850</name>
</gene>
<accession>A0A517NND5</accession>
<evidence type="ECO:0000256" key="2">
    <source>
        <dbReference type="SAM" id="MobiDB-lite"/>
    </source>
</evidence>
<feature type="region of interest" description="Disordered" evidence="2">
    <location>
        <begin position="544"/>
        <end position="563"/>
    </location>
</feature>
<keyword evidence="3" id="KW-0732">Signal</keyword>
<evidence type="ECO:0000256" key="1">
    <source>
        <dbReference type="PROSITE-ProRule" id="PRU00339"/>
    </source>
</evidence>
<organism evidence="4 5">
    <name type="scientific">Stieleria marina</name>
    <dbReference type="NCBI Taxonomy" id="1930275"/>
    <lineage>
        <taxon>Bacteria</taxon>
        <taxon>Pseudomonadati</taxon>
        <taxon>Planctomycetota</taxon>
        <taxon>Planctomycetia</taxon>
        <taxon>Pirellulales</taxon>
        <taxon>Pirellulaceae</taxon>
        <taxon>Stieleria</taxon>
    </lineage>
</organism>
<evidence type="ECO:0000313" key="5">
    <source>
        <dbReference type="Proteomes" id="UP000319817"/>
    </source>
</evidence>
<feature type="repeat" description="TPR" evidence="1">
    <location>
        <begin position="453"/>
        <end position="486"/>
    </location>
</feature>
<dbReference type="InterPro" id="IPR019734">
    <property type="entry name" value="TPR_rpt"/>
</dbReference>
<feature type="region of interest" description="Disordered" evidence="2">
    <location>
        <begin position="60"/>
        <end position="93"/>
    </location>
</feature>
<feature type="chain" id="PRO_5022208520" evidence="3">
    <location>
        <begin position="34"/>
        <end position="584"/>
    </location>
</feature>